<dbReference type="OrthoDB" id="2754478at2759"/>
<protein>
    <submittedName>
        <fullName evidence="2">Uncharacterized protein</fullName>
    </submittedName>
</protein>
<dbReference type="Proteomes" id="UP000256964">
    <property type="component" value="Unassembled WGS sequence"/>
</dbReference>
<sequence length="421" mass="46580">MTDNLFVPLPYHYVAIRLNPTAMLEDLRLDDAITLAEAEKFKPKTYLAFLLWPEELPLPGMRWCRYSVEPIGATLRTPIQEQGITSDMVIPIAPNNSHPRGRIPVHPSPSFPFANCFHWIESNVTVRIRVREDGFVHDRAVSLSAEEHVALMRRFEEDYERIGNFYAEQEAQLHHCSLDNPQNLKTQTTAASQAGGAQQFTQGVSDEHLSAAYLRYAREEGMLTSSNPMSDSSAGWEFDSDLGRGSSIDGAPASPTSASDDDFVDVFGRAPDPTTGLIPLVDAWMDIDQHLSADSIPSPNELENEVEEMIQIIKRGVARRLLAEKAGASIGRVQASSRDICRFSKIAPPHPVGCDSESSQSVSVPATQHVALWHPVLWSAQVGLLWSITGYFMPLVRWHIGRGAAPLFHWLGQAAAKACNC</sequence>
<reference evidence="2 3" key="1">
    <citation type="journal article" date="2018" name="Biotechnol. Biofuels">
        <title>Integrative visual omics of the white-rot fungus Polyporus brumalis exposes the biotechnological potential of its oxidative enzymes for delignifying raw plant biomass.</title>
        <authorList>
            <person name="Miyauchi S."/>
            <person name="Rancon A."/>
            <person name="Drula E."/>
            <person name="Hage H."/>
            <person name="Chaduli D."/>
            <person name="Favel A."/>
            <person name="Grisel S."/>
            <person name="Henrissat B."/>
            <person name="Herpoel-Gimbert I."/>
            <person name="Ruiz-Duenas F.J."/>
            <person name="Chevret D."/>
            <person name="Hainaut M."/>
            <person name="Lin J."/>
            <person name="Wang M."/>
            <person name="Pangilinan J."/>
            <person name="Lipzen A."/>
            <person name="Lesage-Meessen L."/>
            <person name="Navarro D."/>
            <person name="Riley R."/>
            <person name="Grigoriev I.V."/>
            <person name="Zhou S."/>
            <person name="Raouche S."/>
            <person name="Rosso M.N."/>
        </authorList>
    </citation>
    <scope>NUCLEOTIDE SEQUENCE [LARGE SCALE GENOMIC DNA]</scope>
    <source>
        <strain evidence="2 3">BRFM 1820</strain>
    </source>
</reference>
<accession>A0A371D854</accession>
<dbReference type="STRING" id="139420.A0A371D854"/>
<name>A0A371D854_9APHY</name>
<feature type="compositionally biased region" description="Polar residues" evidence="1">
    <location>
        <begin position="224"/>
        <end position="233"/>
    </location>
</feature>
<keyword evidence="3" id="KW-1185">Reference proteome</keyword>
<proteinExistence type="predicted"/>
<organism evidence="2 3">
    <name type="scientific">Lentinus brumalis</name>
    <dbReference type="NCBI Taxonomy" id="2498619"/>
    <lineage>
        <taxon>Eukaryota</taxon>
        <taxon>Fungi</taxon>
        <taxon>Dikarya</taxon>
        <taxon>Basidiomycota</taxon>
        <taxon>Agaricomycotina</taxon>
        <taxon>Agaricomycetes</taxon>
        <taxon>Polyporales</taxon>
        <taxon>Polyporaceae</taxon>
        <taxon>Lentinus</taxon>
    </lineage>
</organism>
<evidence type="ECO:0000256" key="1">
    <source>
        <dbReference type="SAM" id="MobiDB-lite"/>
    </source>
</evidence>
<gene>
    <name evidence="2" type="ORF">OH76DRAFT_651993</name>
</gene>
<dbReference type="EMBL" id="KZ857410">
    <property type="protein sequence ID" value="RDX48725.1"/>
    <property type="molecule type" value="Genomic_DNA"/>
</dbReference>
<evidence type="ECO:0000313" key="3">
    <source>
        <dbReference type="Proteomes" id="UP000256964"/>
    </source>
</evidence>
<dbReference type="AlphaFoldDB" id="A0A371D854"/>
<feature type="region of interest" description="Disordered" evidence="1">
    <location>
        <begin position="224"/>
        <end position="262"/>
    </location>
</feature>
<evidence type="ECO:0000313" key="2">
    <source>
        <dbReference type="EMBL" id="RDX48725.1"/>
    </source>
</evidence>